<comment type="similarity">
    <text evidence="1 7">Belongs to the bacterial ribosomal protein bL9 family.</text>
</comment>
<feature type="domain" description="Large ribosomal subunit protein bL9 C-terminal" evidence="9">
    <location>
        <begin position="63"/>
        <end position="147"/>
    </location>
</feature>
<dbReference type="HAMAP" id="MF_00503">
    <property type="entry name" value="Ribosomal_bL9"/>
    <property type="match status" value="1"/>
</dbReference>
<evidence type="ECO:0000256" key="5">
    <source>
        <dbReference type="ARBA" id="ARBA00023274"/>
    </source>
</evidence>
<organism evidence="10 11">
    <name type="scientific">Candidatus Onthomorpha intestinigallinarum</name>
    <dbReference type="NCBI Taxonomy" id="2840880"/>
    <lineage>
        <taxon>Bacteria</taxon>
        <taxon>Pseudomonadati</taxon>
        <taxon>Bacteroidota</taxon>
        <taxon>Bacteroidia</taxon>
        <taxon>Bacteroidales</taxon>
        <taxon>Candidatus Onthomorpha</taxon>
    </lineage>
</organism>
<keyword evidence="2 7" id="KW-0699">rRNA-binding</keyword>
<proteinExistence type="inferred from homology"/>
<feature type="domain" description="Ribosomal protein L9" evidence="8">
    <location>
        <begin position="1"/>
        <end position="47"/>
    </location>
</feature>
<accession>A0A9D1RH60</accession>
<dbReference type="Proteomes" id="UP000824267">
    <property type="component" value="Unassembled WGS sequence"/>
</dbReference>
<dbReference type="GO" id="GO:0003735">
    <property type="term" value="F:structural constituent of ribosome"/>
    <property type="evidence" value="ECO:0007669"/>
    <property type="project" value="InterPro"/>
</dbReference>
<dbReference type="InterPro" id="IPR036935">
    <property type="entry name" value="Ribosomal_bL9_N_sf"/>
</dbReference>
<evidence type="ECO:0000256" key="1">
    <source>
        <dbReference type="ARBA" id="ARBA00010605"/>
    </source>
</evidence>
<evidence type="ECO:0000256" key="2">
    <source>
        <dbReference type="ARBA" id="ARBA00022730"/>
    </source>
</evidence>
<keyword evidence="4 7" id="KW-0689">Ribosomal protein</keyword>
<evidence type="ECO:0000259" key="8">
    <source>
        <dbReference type="Pfam" id="PF01281"/>
    </source>
</evidence>
<gene>
    <name evidence="7 10" type="primary">rplI</name>
    <name evidence="10" type="ORF">IAC47_03730</name>
</gene>
<dbReference type="Gene3D" id="3.10.430.100">
    <property type="entry name" value="Ribosomal protein L9, C-terminal domain"/>
    <property type="match status" value="1"/>
</dbReference>
<dbReference type="SUPFAM" id="SSF55653">
    <property type="entry name" value="Ribosomal protein L9 C-domain"/>
    <property type="match status" value="1"/>
</dbReference>
<evidence type="ECO:0000313" key="10">
    <source>
        <dbReference type="EMBL" id="HIW87365.1"/>
    </source>
</evidence>
<dbReference type="InterPro" id="IPR020070">
    <property type="entry name" value="Ribosomal_bL9_N"/>
</dbReference>
<dbReference type="InterPro" id="IPR009027">
    <property type="entry name" value="Ribosomal_bL9/RNase_H1_N"/>
</dbReference>
<dbReference type="SUPFAM" id="SSF55658">
    <property type="entry name" value="L9 N-domain-like"/>
    <property type="match status" value="1"/>
</dbReference>
<evidence type="ECO:0000259" key="9">
    <source>
        <dbReference type="Pfam" id="PF03948"/>
    </source>
</evidence>
<dbReference type="EMBL" id="DXGG01000126">
    <property type="protein sequence ID" value="HIW87365.1"/>
    <property type="molecule type" value="Genomic_DNA"/>
</dbReference>
<dbReference type="GO" id="GO:0019843">
    <property type="term" value="F:rRNA binding"/>
    <property type="evidence" value="ECO:0007669"/>
    <property type="project" value="UniProtKB-UniRule"/>
</dbReference>
<comment type="function">
    <text evidence="7">Binds to the 23S rRNA.</text>
</comment>
<reference evidence="10" key="1">
    <citation type="journal article" date="2021" name="PeerJ">
        <title>Extensive microbial diversity within the chicken gut microbiome revealed by metagenomics and culture.</title>
        <authorList>
            <person name="Gilroy R."/>
            <person name="Ravi A."/>
            <person name="Getino M."/>
            <person name="Pursley I."/>
            <person name="Horton D.L."/>
            <person name="Alikhan N.F."/>
            <person name="Baker D."/>
            <person name="Gharbi K."/>
            <person name="Hall N."/>
            <person name="Watson M."/>
            <person name="Adriaenssens E.M."/>
            <person name="Foster-Nyarko E."/>
            <person name="Jarju S."/>
            <person name="Secka A."/>
            <person name="Antonio M."/>
            <person name="Oren A."/>
            <person name="Chaudhuri R.R."/>
            <person name="La Ragione R."/>
            <person name="Hildebrand F."/>
            <person name="Pallen M.J."/>
        </authorList>
    </citation>
    <scope>NUCLEOTIDE SEQUENCE</scope>
    <source>
        <strain evidence="10">Gambia16-930</strain>
    </source>
</reference>
<keyword evidence="3 7" id="KW-0694">RNA-binding</keyword>
<dbReference type="InterPro" id="IPR020069">
    <property type="entry name" value="Ribosomal_bL9_C"/>
</dbReference>
<dbReference type="GO" id="GO:0005840">
    <property type="term" value="C:ribosome"/>
    <property type="evidence" value="ECO:0007669"/>
    <property type="project" value="UniProtKB-KW"/>
</dbReference>
<dbReference type="AlphaFoldDB" id="A0A9D1RH60"/>
<evidence type="ECO:0000256" key="7">
    <source>
        <dbReference type="HAMAP-Rule" id="MF_00503"/>
    </source>
</evidence>
<dbReference type="InterPro" id="IPR000244">
    <property type="entry name" value="Ribosomal_bL9"/>
</dbReference>
<dbReference type="Gene3D" id="3.40.5.10">
    <property type="entry name" value="Ribosomal protein L9, N-terminal domain"/>
    <property type="match status" value="1"/>
</dbReference>
<sequence>MEVILKQDVNKLGYKDEIVKVKDGYANNYLIPQGYAVMATASNRKILAENLKQRAFKEAKIKQEAETYAASLAKIEGLRIGAKASETGKIFGSVNTIQIADAIKAQFDIDVDRKKISIVGDAIKEIGTHKVIVSVYKDIKPEITFEVFAE</sequence>
<evidence type="ECO:0000256" key="3">
    <source>
        <dbReference type="ARBA" id="ARBA00022884"/>
    </source>
</evidence>
<comment type="caution">
    <text evidence="10">The sequence shown here is derived from an EMBL/GenBank/DDBJ whole genome shotgun (WGS) entry which is preliminary data.</text>
</comment>
<evidence type="ECO:0000256" key="6">
    <source>
        <dbReference type="ARBA" id="ARBA00035292"/>
    </source>
</evidence>
<dbReference type="Pfam" id="PF01281">
    <property type="entry name" value="Ribosomal_L9_N"/>
    <property type="match status" value="1"/>
</dbReference>
<dbReference type="Pfam" id="PF03948">
    <property type="entry name" value="Ribosomal_L9_C"/>
    <property type="match status" value="1"/>
</dbReference>
<dbReference type="PANTHER" id="PTHR21368">
    <property type="entry name" value="50S RIBOSOMAL PROTEIN L9"/>
    <property type="match status" value="1"/>
</dbReference>
<dbReference type="InterPro" id="IPR020594">
    <property type="entry name" value="Ribosomal_bL9_bac/chp"/>
</dbReference>
<dbReference type="InterPro" id="IPR036791">
    <property type="entry name" value="Ribosomal_bL9_C_sf"/>
</dbReference>
<dbReference type="GO" id="GO:1990904">
    <property type="term" value="C:ribonucleoprotein complex"/>
    <property type="evidence" value="ECO:0007669"/>
    <property type="project" value="UniProtKB-KW"/>
</dbReference>
<evidence type="ECO:0000313" key="11">
    <source>
        <dbReference type="Proteomes" id="UP000824267"/>
    </source>
</evidence>
<name>A0A9D1RH60_9BACT</name>
<reference evidence="10" key="2">
    <citation type="submission" date="2021-04" db="EMBL/GenBank/DDBJ databases">
        <authorList>
            <person name="Gilroy R."/>
        </authorList>
    </citation>
    <scope>NUCLEOTIDE SEQUENCE</scope>
    <source>
        <strain evidence="10">Gambia16-930</strain>
    </source>
</reference>
<dbReference type="NCBIfam" id="TIGR00158">
    <property type="entry name" value="L9"/>
    <property type="match status" value="1"/>
</dbReference>
<protein>
    <recommendedName>
        <fullName evidence="6 7">Large ribosomal subunit protein bL9</fullName>
    </recommendedName>
</protein>
<evidence type="ECO:0000256" key="4">
    <source>
        <dbReference type="ARBA" id="ARBA00022980"/>
    </source>
</evidence>
<dbReference type="GO" id="GO:0006412">
    <property type="term" value="P:translation"/>
    <property type="evidence" value="ECO:0007669"/>
    <property type="project" value="UniProtKB-UniRule"/>
</dbReference>
<keyword evidence="5 7" id="KW-0687">Ribonucleoprotein</keyword>